<dbReference type="InterPro" id="IPR010656">
    <property type="entry name" value="DctM"/>
</dbReference>
<dbReference type="Proteomes" id="UP000199079">
    <property type="component" value="Unassembled WGS sequence"/>
</dbReference>
<dbReference type="Pfam" id="PF06808">
    <property type="entry name" value="DctM"/>
    <property type="match status" value="1"/>
</dbReference>
<keyword evidence="1" id="KW-1133">Transmembrane helix</keyword>
<sequence length="658" mass="70062">MDPDLDSRLGGLITILSLAVWTAVIYYAHTQMMPKAKYGIIFLGGMLSIYALKEIAEVGKDDEWRIVKIASLGVSIAITVATTAYLVANFNELSVVRVGYALSHEYILAAFFTLNLLFLVHREFGTHFLVIIGVGVGYGYFGQYLPGTLGHGGLSFRRLLQLLVLDISGFFGFLNELTAAWIALFLLYAAFLNSYGVFDVIFNFAGKTNKYIDSGVVQTAVISSAIIGSINGSQTANASMTGSITIPLMKRNGVRPEIAAAIESVASTSGQVLPPVMGAGAFVMASILGISYTTILVAGIVPALILVLNIGIAAHIIGKHELDRDSVVDIAEIENKSRVHYFFDGIRFLVPFGILVYTLGVLQWTVMTSALYTAISMLILGVSLPVIQTMIDPATETEPVTTLGQELRNTVDGFRSAAYSTAPIAIIMAAIGGVVTILLATGVPGAISLRMIGLTGGILLLGAILSLALSIILGLGMPTVAAYTIVALLVAPTLINQFGVPELAAHFFVFYGAILAGLTPPIAVVSAVAAGIAGAGFIKTAYYGMKIAFSLFILPFVFVYHPEILITSVDLSALTSSGLVLLGSIGLIYGINAYLSFNRPVNVLLRTIYIVVGLTAMLTTNQTIQVIAVFMIPVIYSVHRKMQSIERLKNPIALPTRS</sequence>
<proteinExistence type="predicted"/>
<reference evidence="4" key="1">
    <citation type="submission" date="2016-10" db="EMBL/GenBank/DDBJ databases">
        <authorList>
            <person name="Varghese N."/>
            <person name="Submissions S."/>
        </authorList>
    </citation>
    <scope>NUCLEOTIDE SEQUENCE [LARGE SCALE GENOMIC DNA]</scope>
    <source>
        <strain evidence="4">DC30,IBRC 10041,KCTC 4046</strain>
    </source>
</reference>
<evidence type="ECO:0000313" key="3">
    <source>
        <dbReference type="EMBL" id="SDY45876.1"/>
    </source>
</evidence>
<feature type="transmembrane region" description="Helical" evidence="1">
    <location>
        <begin position="180"/>
        <end position="202"/>
    </location>
</feature>
<feature type="transmembrane region" description="Helical" evidence="1">
    <location>
        <begin position="100"/>
        <end position="120"/>
    </location>
</feature>
<dbReference type="AlphaFoldDB" id="A0A1H3K119"/>
<feature type="transmembrane region" description="Helical" evidence="1">
    <location>
        <begin position="417"/>
        <end position="440"/>
    </location>
</feature>
<keyword evidence="1" id="KW-0812">Transmembrane</keyword>
<name>A0A1H3K119_9EURY</name>
<feature type="transmembrane region" description="Helical" evidence="1">
    <location>
        <begin position="607"/>
        <end position="638"/>
    </location>
</feature>
<feature type="transmembrane region" description="Helical" evidence="1">
    <location>
        <begin position="12"/>
        <end position="29"/>
    </location>
</feature>
<dbReference type="InterPro" id="IPR011853">
    <property type="entry name" value="TRAP_DctM-Dct_fused"/>
</dbReference>
<dbReference type="RefSeq" id="WP_092732909.1">
    <property type="nucleotide sequence ID" value="NZ_FNPC01000005.1"/>
</dbReference>
<keyword evidence="1" id="KW-0472">Membrane</keyword>
<evidence type="ECO:0000313" key="4">
    <source>
        <dbReference type="Proteomes" id="UP000199079"/>
    </source>
</evidence>
<dbReference type="PANTHER" id="PTHR43849">
    <property type="entry name" value="BLL3936 PROTEIN"/>
    <property type="match status" value="1"/>
</dbReference>
<feature type="transmembrane region" description="Helical" evidence="1">
    <location>
        <begin position="36"/>
        <end position="52"/>
    </location>
</feature>
<feature type="domain" description="TRAP C4-dicarboxylate transport system permease DctM subunit" evidence="2">
    <location>
        <begin position="173"/>
        <end position="563"/>
    </location>
</feature>
<feature type="transmembrane region" description="Helical" evidence="1">
    <location>
        <begin position="541"/>
        <end position="561"/>
    </location>
</feature>
<evidence type="ECO:0000259" key="2">
    <source>
        <dbReference type="Pfam" id="PF06808"/>
    </source>
</evidence>
<dbReference type="NCBIfam" id="TIGR02123">
    <property type="entry name" value="TRAP_fused"/>
    <property type="match status" value="1"/>
</dbReference>
<organism evidence="3 4">
    <name type="scientific">Halopenitus persicus</name>
    <dbReference type="NCBI Taxonomy" id="1048396"/>
    <lineage>
        <taxon>Archaea</taxon>
        <taxon>Methanobacteriati</taxon>
        <taxon>Methanobacteriota</taxon>
        <taxon>Stenosarchaea group</taxon>
        <taxon>Halobacteria</taxon>
        <taxon>Halobacteriales</taxon>
        <taxon>Haloferacaceae</taxon>
        <taxon>Halopenitus</taxon>
    </lineage>
</organism>
<feature type="transmembrane region" description="Helical" evidence="1">
    <location>
        <begin position="480"/>
        <end position="500"/>
    </location>
</feature>
<dbReference type="PANTHER" id="PTHR43849:SF2">
    <property type="entry name" value="BLL3936 PROTEIN"/>
    <property type="match status" value="1"/>
</dbReference>
<feature type="transmembrane region" description="Helical" evidence="1">
    <location>
        <begin position="126"/>
        <end position="146"/>
    </location>
</feature>
<accession>A0A1H3K119</accession>
<feature type="transmembrane region" description="Helical" evidence="1">
    <location>
        <begin position="64"/>
        <end position="88"/>
    </location>
</feature>
<feature type="transmembrane region" description="Helical" evidence="1">
    <location>
        <begin position="371"/>
        <end position="391"/>
    </location>
</feature>
<feature type="transmembrane region" description="Helical" evidence="1">
    <location>
        <begin position="294"/>
        <end position="317"/>
    </location>
</feature>
<feature type="transmembrane region" description="Helical" evidence="1">
    <location>
        <begin position="452"/>
        <end position="474"/>
    </location>
</feature>
<dbReference type="OrthoDB" id="371890at2157"/>
<feature type="transmembrane region" description="Helical" evidence="1">
    <location>
        <begin position="573"/>
        <end position="595"/>
    </location>
</feature>
<dbReference type="EMBL" id="FNPC01000005">
    <property type="protein sequence ID" value="SDY45876.1"/>
    <property type="molecule type" value="Genomic_DNA"/>
</dbReference>
<feature type="transmembrane region" description="Helical" evidence="1">
    <location>
        <begin position="507"/>
        <end position="535"/>
    </location>
</feature>
<feature type="transmembrane region" description="Helical" evidence="1">
    <location>
        <begin position="345"/>
        <end position="364"/>
    </location>
</feature>
<keyword evidence="4" id="KW-1185">Reference proteome</keyword>
<evidence type="ECO:0000256" key="1">
    <source>
        <dbReference type="SAM" id="Phobius"/>
    </source>
</evidence>
<protein>
    <submittedName>
        <fullName evidence="3">TRAP transporter, 4TM/12TM fusion protein</fullName>
    </submittedName>
</protein>
<gene>
    <name evidence="3" type="ORF">SAMN05216564_105217</name>
</gene>